<feature type="domain" description="Aminotransferase class I/classII large" evidence="3">
    <location>
        <begin position="79"/>
        <end position="412"/>
    </location>
</feature>
<dbReference type="STRING" id="485917.Phep_2862"/>
<dbReference type="InterPro" id="IPR015424">
    <property type="entry name" value="PyrdxlP-dep_Trfase"/>
</dbReference>
<dbReference type="EC" id="2.3.1.29" evidence="4"/>
<dbReference type="GO" id="GO:0008890">
    <property type="term" value="F:glycine C-acetyltransferase activity"/>
    <property type="evidence" value="ECO:0007669"/>
    <property type="project" value="UniProtKB-EC"/>
</dbReference>
<organism evidence="4 5">
    <name type="scientific">Pedobacter heparinus (strain ATCC 13125 / DSM 2366 / CIP 104194 / JCM 7457 / NBRC 12017 / NCIMB 9290 / NRRL B-14731 / HIM 762-3)</name>
    <dbReference type="NCBI Taxonomy" id="485917"/>
    <lineage>
        <taxon>Bacteria</taxon>
        <taxon>Pseudomonadati</taxon>
        <taxon>Bacteroidota</taxon>
        <taxon>Sphingobacteriia</taxon>
        <taxon>Sphingobacteriales</taxon>
        <taxon>Sphingobacteriaceae</taxon>
        <taxon>Pedobacter</taxon>
    </lineage>
</organism>
<dbReference type="HOGENOM" id="CLU_015846_11_3_10"/>
<sequence>MNRPDFNKSHMGTFAVNMQGYGMYERAEIFSDYIAHQHERGLWNYRNVCISGCRPEVELDLPDTLRHIKHKTFVATVFNDYLGFSQHPAVKAAAIAAIDRYGVGVTASPAIGGQMDFHREIEQATARFFRQKSAILFTTGYTANSATMRALVNTQDKVIVDRSAHASMFEGILDRTRMAYFEHNNMDSLERKLKESTAKGEHRDIMVVIDGVYSQPADLAKLDEVVFLCKHYGARLAMDDAHGIGVIGQTGRGVIEHFNAWQDVDIITGTFSKTLGHLGGYVVASPEMIRYLQFQAGQHIFSVAPTPASLCVIKSMALLDEEPWWQAKLWENISYLKKGLHDLGLDTGNSASAIVPVMIGSAHLNAQVCRWLLEAGIYACQIGYPAVNVKGARIRMSLMATHTLEHLDRILNAWEWVKTKMNIRNFE</sequence>
<dbReference type="Gene3D" id="3.40.640.10">
    <property type="entry name" value="Type I PLP-dependent aspartate aminotransferase-like (Major domain)"/>
    <property type="match status" value="1"/>
</dbReference>
<dbReference type="eggNOG" id="COG0156">
    <property type="taxonomic scope" value="Bacteria"/>
</dbReference>
<dbReference type="PANTHER" id="PTHR13693:SF3">
    <property type="entry name" value="LD36009P"/>
    <property type="match status" value="1"/>
</dbReference>
<keyword evidence="5" id="KW-1185">Reference proteome</keyword>
<keyword evidence="4" id="KW-0012">Acyltransferase</keyword>
<dbReference type="GO" id="GO:0030170">
    <property type="term" value="F:pyridoxal phosphate binding"/>
    <property type="evidence" value="ECO:0007669"/>
    <property type="project" value="InterPro"/>
</dbReference>
<dbReference type="InterPro" id="IPR015422">
    <property type="entry name" value="PyrdxlP-dep_Trfase_small"/>
</dbReference>
<evidence type="ECO:0000256" key="1">
    <source>
        <dbReference type="ARBA" id="ARBA00001933"/>
    </source>
</evidence>
<dbReference type="InterPro" id="IPR004839">
    <property type="entry name" value="Aminotransferase_I/II_large"/>
</dbReference>
<dbReference type="PANTHER" id="PTHR13693">
    <property type="entry name" value="CLASS II AMINOTRANSFERASE/8-AMINO-7-OXONONANOATE SYNTHASE"/>
    <property type="match status" value="1"/>
</dbReference>
<dbReference type="Gene3D" id="3.90.1150.10">
    <property type="entry name" value="Aspartate Aminotransferase, domain 1"/>
    <property type="match status" value="1"/>
</dbReference>
<dbReference type="Pfam" id="PF00155">
    <property type="entry name" value="Aminotran_1_2"/>
    <property type="match status" value="1"/>
</dbReference>
<dbReference type="Proteomes" id="UP000000852">
    <property type="component" value="Chromosome"/>
</dbReference>
<dbReference type="SUPFAM" id="SSF53383">
    <property type="entry name" value="PLP-dependent transferases"/>
    <property type="match status" value="1"/>
</dbReference>
<proteinExistence type="predicted"/>
<dbReference type="AlphaFoldDB" id="C6Y1R8"/>
<dbReference type="EMBL" id="CP001681">
    <property type="protein sequence ID" value="ACU05060.1"/>
    <property type="molecule type" value="Genomic_DNA"/>
</dbReference>
<evidence type="ECO:0000256" key="2">
    <source>
        <dbReference type="ARBA" id="ARBA00022679"/>
    </source>
</evidence>
<name>C6Y1R8_PEDHD</name>
<keyword evidence="2 4" id="KW-0808">Transferase</keyword>
<accession>C6Y1R8</accession>
<evidence type="ECO:0000313" key="5">
    <source>
        <dbReference type="Proteomes" id="UP000000852"/>
    </source>
</evidence>
<dbReference type="RefSeq" id="WP_015808671.1">
    <property type="nucleotide sequence ID" value="NC_013061.1"/>
</dbReference>
<reference evidence="4 5" key="1">
    <citation type="journal article" date="2009" name="Stand. Genomic Sci.">
        <title>Complete genome sequence of Pedobacter heparinus type strain (HIM 762-3).</title>
        <authorList>
            <person name="Han C."/>
            <person name="Spring S."/>
            <person name="Lapidus A."/>
            <person name="Del Rio T.G."/>
            <person name="Tice H."/>
            <person name="Copeland A."/>
            <person name="Cheng J.F."/>
            <person name="Lucas S."/>
            <person name="Chen F."/>
            <person name="Nolan M."/>
            <person name="Bruce D."/>
            <person name="Goodwin L."/>
            <person name="Pitluck S."/>
            <person name="Ivanova N."/>
            <person name="Mavromatis K."/>
            <person name="Mikhailova N."/>
            <person name="Pati A."/>
            <person name="Chen A."/>
            <person name="Palaniappan K."/>
            <person name="Land M."/>
            <person name="Hauser L."/>
            <person name="Chang Y.J."/>
            <person name="Jeffries C.C."/>
            <person name="Saunders E."/>
            <person name="Chertkov O."/>
            <person name="Brettin T."/>
            <person name="Goker M."/>
            <person name="Rohde M."/>
            <person name="Bristow J."/>
            <person name="Eisen J.A."/>
            <person name="Markowitz V."/>
            <person name="Hugenholtz P."/>
            <person name="Kyrpides N.C."/>
            <person name="Klenk H.P."/>
            <person name="Detter J.C."/>
        </authorList>
    </citation>
    <scope>NUCLEOTIDE SEQUENCE [LARGE SCALE GENOMIC DNA]</scope>
    <source>
        <strain evidence="5">ATCC 13125 / DSM 2366 / CIP 104194 / JCM 7457 / NBRC 12017 / NCIMB 9290 / NRRL B-14731 / HIM 762-3</strain>
    </source>
</reference>
<evidence type="ECO:0000313" key="4">
    <source>
        <dbReference type="EMBL" id="ACU05060.1"/>
    </source>
</evidence>
<protein>
    <submittedName>
        <fullName evidence="4">Glycine C-acetyltransferase</fullName>
        <ecNumber evidence="4">2.3.1.29</ecNumber>
    </submittedName>
</protein>
<dbReference type="KEGG" id="phe:Phep_2862"/>
<dbReference type="InterPro" id="IPR015421">
    <property type="entry name" value="PyrdxlP-dep_Trfase_major"/>
</dbReference>
<evidence type="ECO:0000259" key="3">
    <source>
        <dbReference type="Pfam" id="PF00155"/>
    </source>
</evidence>
<dbReference type="InterPro" id="IPR050087">
    <property type="entry name" value="AON_synthase_class-II"/>
</dbReference>
<gene>
    <name evidence="4" type="ordered locus">Phep_2862</name>
</gene>
<comment type="cofactor">
    <cofactor evidence="1">
        <name>pyridoxal 5'-phosphate</name>
        <dbReference type="ChEBI" id="CHEBI:597326"/>
    </cofactor>
</comment>